<dbReference type="eggNOG" id="COG1793">
    <property type="taxonomic scope" value="Bacteria"/>
</dbReference>
<protein>
    <recommendedName>
        <fullName evidence="9">Transmembrane protein</fullName>
    </recommendedName>
</protein>
<reference evidence="7 8" key="1">
    <citation type="journal article" date="2012" name="J. Bacteriol.">
        <title>Complete genome sequence of the broad-host-range strain Sinorhizobium fredii USDA257.</title>
        <authorList>
            <person name="Schuldes J."/>
            <person name="Rodriguez Orbegoso M."/>
            <person name="Schmeisser C."/>
            <person name="Krishnan H.B."/>
            <person name="Daniel R."/>
            <person name="Streit W.R."/>
        </authorList>
    </citation>
    <scope>NUCLEOTIDE SEQUENCE [LARGE SCALE GENOMIC DNA]</scope>
    <source>
        <strain evidence="7 8">USDA 257</strain>
    </source>
</reference>
<comment type="subcellular location">
    <subcellularLocation>
        <location evidence="1">Membrane</location>
        <topology evidence="1">Multi-pass membrane protein</topology>
    </subcellularLocation>
</comment>
<name>I3XAG3_SINF2</name>
<gene>
    <name evidence="7" type="ORF">USDA257_c43300</name>
</gene>
<dbReference type="GO" id="GO:0016020">
    <property type="term" value="C:membrane"/>
    <property type="evidence" value="ECO:0007669"/>
    <property type="project" value="UniProtKB-SubCell"/>
</dbReference>
<sequence length="110" mass="11646">MAKSPSKKSPDAPPPDPMPVRVDPCIAMLVDLPPKGPGWAFELNGIGIGSPCTSSLAGCGYSRGGYDWTDRFASIATEAQQLAQLWLFWIAPLFGAAIAGIVWKSLGEEV</sequence>
<proteinExistence type="predicted"/>
<feature type="region of interest" description="Disordered" evidence="5">
    <location>
        <begin position="1"/>
        <end position="20"/>
    </location>
</feature>
<evidence type="ECO:0000256" key="1">
    <source>
        <dbReference type="ARBA" id="ARBA00004141"/>
    </source>
</evidence>
<dbReference type="HOGENOM" id="CLU_2169401_0_0_5"/>
<evidence type="ECO:0000313" key="7">
    <source>
        <dbReference type="EMBL" id="AFL52869.1"/>
    </source>
</evidence>
<organism evidence="7 8">
    <name type="scientific">Sinorhizobium fredii (strain USDA 257)</name>
    <dbReference type="NCBI Taxonomy" id="1185652"/>
    <lineage>
        <taxon>Bacteria</taxon>
        <taxon>Pseudomonadati</taxon>
        <taxon>Pseudomonadota</taxon>
        <taxon>Alphaproteobacteria</taxon>
        <taxon>Hyphomicrobiales</taxon>
        <taxon>Rhizobiaceae</taxon>
        <taxon>Sinorhizobium/Ensifer group</taxon>
        <taxon>Sinorhizobium</taxon>
    </lineage>
</organism>
<feature type="transmembrane region" description="Helical" evidence="6">
    <location>
        <begin position="85"/>
        <end position="103"/>
    </location>
</feature>
<dbReference type="STRING" id="1185652.USDA257_c43300"/>
<accession>I3XAG3</accession>
<dbReference type="InterPro" id="IPR023271">
    <property type="entry name" value="Aquaporin-like"/>
</dbReference>
<evidence type="ECO:0000256" key="4">
    <source>
        <dbReference type="ARBA" id="ARBA00023136"/>
    </source>
</evidence>
<dbReference type="PATRIC" id="fig|1185652.3.peg.4495"/>
<evidence type="ECO:0000256" key="2">
    <source>
        <dbReference type="ARBA" id="ARBA00022692"/>
    </source>
</evidence>
<dbReference type="EMBL" id="CP003563">
    <property type="protein sequence ID" value="AFL52869.1"/>
    <property type="molecule type" value="Genomic_DNA"/>
</dbReference>
<dbReference type="SUPFAM" id="SSF81338">
    <property type="entry name" value="Aquaporin-like"/>
    <property type="match status" value="1"/>
</dbReference>
<evidence type="ECO:0000256" key="3">
    <source>
        <dbReference type="ARBA" id="ARBA00022989"/>
    </source>
</evidence>
<dbReference type="AlphaFoldDB" id="I3XAG3"/>
<dbReference type="KEGG" id="sfd:USDA257_c43300"/>
<keyword evidence="3 6" id="KW-1133">Transmembrane helix</keyword>
<evidence type="ECO:0000256" key="5">
    <source>
        <dbReference type="SAM" id="MobiDB-lite"/>
    </source>
</evidence>
<keyword evidence="2 6" id="KW-0812">Transmembrane</keyword>
<dbReference type="Proteomes" id="UP000006180">
    <property type="component" value="Chromosome"/>
</dbReference>
<evidence type="ECO:0000313" key="8">
    <source>
        <dbReference type="Proteomes" id="UP000006180"/>
    </source>
</evidence>
<evidence type="ECO:0008006" key="9">
    <source>
        <dbReference type="Google" id="ProtNLM"/>
    </source>
</evidence>
<evidence type="ECO:0000256" key="6">
    <source>
        <dbReference type="SAM" id="Phobius"/>
    </source>
</evidence>
<keyword evidence="4 6" id="KW-0472">Membrane</keyword>